<proteinExistence type="predicted"/>
<accession>A0A0F3GR95</accession>
<reference evidence="1 2" key="1">
    <citation type="submission" date="2015-02" db="EMBL/GenBank/DDBJ databases">
        <title>Single-cell genomics of uncultivated deep-branching MTB reveals a conserved set of magnetosome genes.</title>
        <authorList>
            <person name="Kolinko S."/>
            <person name="Richter M."/>
            <person name="Glockner F.O."/>
            <person name="Brachmann A."/>
            <person name="Schuler D."/>
        </authorList>
    </citation>
    <scope>NUCLEOTIDE SEQUENCE [LARGE SCALE GENOMIC DNA]</scope>
    <source>
        <strain evidence="1">TM-1</strain>
    </source>
</reference>
<dbReference type="Proteomes" id="UP000033423">
    <property type="component" value="Unassembled WGS sequence"/>
</dbReference>
<comment type="caution">
    <text evidence="1">The sequence shown here is derived from an EMBL/GenBank/DDBJ whole genome shotgun (WGS) entry which is preliminary data.</text>
</comment>
<evidence type="ECO:0000313" key="1">
    <source>
        <dbReference type="EMBL" id="KJU84480.1"/>
    </source>
</evidence>
<dbReference type="AlphaFoldDB" id="A0A0F3GR95"/>
<dbReference type="EMBL" id="LACI01001432">
    <property type="protein sequence ID" value="KJU84480.1"/>
    <property type="molecule type" value="Genomic_DNA"/>
</dbReference>
<protein>
    <submittedName>
        <fullName evidence="1">Uncharacterized protein</fullName>
    </submittedName>
</protein>
<name>A0A0F3GR95_9BACT</name>
<keyword evidence="2" id="KW-1185">Reference proteome</keyword>
<sequence length="51" mass="5988">MPLKFEIKSKEAQEEEDFRNALINRDYTKKFFREISSGTIKNMSEVSKDGT</sequence>
<organism evidence="1 2">
    <name type="scientific">Candidatus Magnetobacterium bavaricum</name>
    <dbReference type="NCBI Taxonomy" id="29290"/>
    <lineage>
        <taxon>Bacteria</taxon>
        <taxon>Pseudomonadati</taxon>
        <taxon>Nitrospirota</taxon>
        <taxon>Thermodesulfovibrionia</taxon>
        <taxon>Thermodesulfovibrionales</taxon>
        <taxon>Candidatus Magnetobacteriaceae</taxon>
        <taxon>Candidatus Magnetobacterium</taxon>
    </lineage>
</organism>
<gene>
    <name evidence="1" type="ORF">MBAV_003325</name>
</gene>
<evidence type="ECO:0000313" key="2">
    <source>
        <dbReference type="Proteomes" id="UP000033423"/>
    </source>
</evidence>